<feature type="transmembrane region" description="Helical" evidence="1">
    <location>
        <begin position="6"/>
        <end position="27"/>
    </location>
</feature>
<keyword evidence="1" id="KW-0812">Transmembrane</keyword>
<proteinExistence type="predicted"/>
<dbReference type="InterPro" id="IPR051599">
    <property type="entry name" value="Cell_Envelope_Assoc"/>
</dbReference>
<gene>
    <name evidence="3" type="ORF">DKB62_03470</name>
</gene>
<dbReference type="InterPro" id="IPR003848">
    <property type="entry name" value="DUF218"/>
</dbReference>
<evidence type="ECO:0000256" key="1">
    <source>
        <dbReference type="SAM" id="Phobius"/>
    </source>
</evidence>
<dbReference type="OrthoDB" id="9782395at2"/>
<dbReference type="Gene3D" id="3.40.50.620">
    <property type="entry name" value="HUPs"/>
    <property type="match status" value="1"/>
</dbReference>
<evidence type="ECO:0000313" key="4">
    <source>
        <dbReference type="Proteomes" id="UP000254337"/>
    </source>
</evidence>
<feature type="transmembrane region" description="Helical" evidence="1">
    <location>
        <begin position="39"/>
        <end position="60"/>
    </location>
</feature>
<dbReference type="PANTHER" id="PTHR30336">
    <property type="entry name" value="INNER MEMBRANE PROTEIN, PROBABLE PERMEASE"/>
    <property type="match status" value="1"/>
</dbReference>
<protein>
    <submittedName>
        <fullName evidence="3">YdcF family protein</fullName>
    </submittedName>
</protein>
<dbReference type="PANTHER" id="PTHR30336:SF4">
    <property type="entry name" value="ENVELOPE BIOGENESIS FACTOR ELYC"/>
    <property type="match status" value="1"/>
</dbReference>
<dbReference type="Pfam" id="PF02698">
    <property type="entry name" value="DUF218"/>
    <property type="match status" value="1"/>
</dbReference>
<name>A0A346AXV7_9FIRM</name>
<dbReference type="CDD" id="cd06259">
    <property type="entry name" value="YdcF-like"/>
    <property type="match status" value="1"/>
</dbReference>
<evidence type="ECO:0000259" key="2">
    <source>
        <dbReference type="Pfam" id="PF02698"/>
    </source>
</evidence>
<dbReference type="EMBL" id="CP029462">
    <property type="protein sequence ID" value="AXL20700.1"/>
    <property type="molecule type" value="Genomic_DNA"/>
</dbReference>
<dbReference type="GO" id="GO:0000270">
    <property type="term" value="P:peptidoglycan metabolic process"/>
    <property type="evidence" value="ECO:0007669"/>
    <property type="project" value="TreeGrafter"/>
</dbReference>
<keyword evidence="4" id="KW-1185">Reference proteome</keyword>
<keyword evidence="1" id="KW-0472">Membrane</keyword>
<dbReference type="GO" id="GO:0043164">
    <property type="term" value="P:Gram-negative-bacterium-type cell wall biogenesis"/>
    <property type="evidence" value="ECO:0007669"/>
    <property type="project" value="TreeGrafter"/>
</dbReference>
<dbReference type="KEGG" id="meg:DKB62_03470"/>
<organism evidence="3 4">
    <name type="scientific">Megasphaera stantonii</name>
    <dbReference type="NCBI Taxonomy" id="2144175"/>
    <lineage>
        <taxon>Bacteria</taxon>
        <taxon>Bacillati</taxon>
        <taxon>Bacillota</taxon>
        <taxon>Negativicutes</taxon>
        <taxon>Veillonellales</taxon>
        <taxon>Veillonellaceae</taxon>
        <taxon>Megasphaera</taxon>
    </lineage>
</organism>
<dbReference type="Proteomes" id="UP000254337">
    <property type="component" value="Chromosome"/>
</dbReference>
<dbReference type="InterPro" id="IPR014729">
    <property type="entry name" value="Rossmann-like_a/b/a_fold"/>
</dbReference>
<feature type="domain" description="DUF218" evidence="2">
    <location>
        <begin position="78"/>
        <end position="242"/>
    </location>
</feature>
<keyword evidence="1" id="KW-1133">Transmembrane helix</keyword>
<dbReference type="AlphaFoldDB" id="A0A346AXV7"/>
<reference evidence="3 4" key="1">
    <citation type="submission" date="2018-05" db="EMBL/GenBank/DDBJ databases">
        <title>Complete genome sequence of Megasphaera sp. AJH120T, isolated from the ceca of a chicken.</title>
        <authorList>
            <person name="Maki J."/>
            <person name="Looft T."/>
        </authorList>
    </citation>
    <scope>NUCLEOTIDE SEQUENCE [LARGE SCALE GENOMIC DNA]</scope>
    <source>
        <strain evidence="3 4">AJH120</strain>
    </source>
</reference>
<accession>A0A346AXV7</accession>
<dbReference type="GO" id="GO:0005886">
    <property type="term" value="C:plasma membrane"/>
    <property type="evidence" value="ECO:0007669"/>
    <property type="project" value="TreeGrafter"/>
</dbReference>
<dbReference type="RefSeq" id="WP_107196699.1">
    <property type="nucleotide sequence ID" value="NZ_CP029462.1"/>
</dbReference>
<evidence type="ECO:0000313" key="3">
    <source>
        <dbReference type="EMBL" id="AXL20700.1"/>
    </source>
</evidence>
<sequence length="251" mass="27056">MLYIVKWIYSWLLPLGGIVLALGFLAAYQRRRRSAGVKWLAAVVLVLYALSIAPVSNWLLRPLEQEYEQPAAQALDGDVIIMLGGGVLAGVPDVDGEGQLSGAAANRFLTALRLHRALGLPLLLSGGKVLPDDASESAVARRMLLSLGAAESMIYTDEESRNTAENAAFSKAICEANGWRRPIVVTSAFHMERAAYLFRREGLDITPYPCDYRAGTGISLYSFVPQASVLADSCLAIKEYVGLAAARAGLQ</sequence>